<evidence type="ECO:0000313" key="8">
    <source>
        <dbReference type="EMBL" id="QSQ26680.1"/>
    </source>
</evidence>
<dbReference type="CDD" id="cd08964">
    <property type="entry name" value="L-asparaginase_II"/>
    <property type="match status" value="1"/>
</dbReference>
<dbReference type="PROSITE" id="PS00144">
    <property type="entry name" value="ASN_GLN_ASE_1"/>
    <property type="match status" value="1"/>
</dbReference>
<dbReference type="InterPro" id="IPR006034">
    <property type="entry name" value="Asparaginase/glutaminase-like"/>
</dbReference>
<evidence type="ECO:0000313" key="9">
    <source>
        <dbReference type="Proteomes" id="UP000662747"/>
    </source>
</evidence>
<comment type="similarity">
    <text evidence="1 5">Belongs to the asparaginase 1 family.</text>
</comment>
<dbReference type="Pfam" id="PF00710">
    <property type="entry name" value="Asparaginase"/>
    <property type="match status" value="1"/>
</dbReference>
<feature type="active site" evidence="4">
    <location>
        <position position="104"/>
    </location>
</feature>
<dbReference type="Proteomes" id="UP000662747">
    <property type="component" value="Chromosome"/>
</dbReference>
<dbReference type="InterPro" id="IPR020827">
    <property type="entry name" value="Asparaginase/glutaminase_AS1"/>
</dbReference>
<accession>A0ABX7P867</accession>
<reference evidence="8 9" key="1">
    <citation type="submission" date="2021-02" db="EMBL/GenBank/DDBJ databases">
        <title>De Novo genome assembly of isolated myxobacteria.</title>
        <authorList>
            <person name="Stevens D.C."/>
        </authorList>
    </citation>
    <scope>NUCLEOTIDE SEQUENCE [LARGE SCALE GENOMIC DNA]</scope>
    <source>
        <strain evidence="9">SCPEA02</strain>
    </source>
</reference>
<dbReference type="NCBIfam" id="TIGR00520">
    <property type="entry name" value="asnASE_II"/>
    <property type="match status" value="1"/>
</dbReference>
<dbReference type="SUPFAM" id="SSF53774">
    <property type="entry name" value="Glutaminase/Asparaginase"/>
    <property type="match status" value="1"/>
</dbReference>
<feature type="domain" description="L-asparaginase N-terminal" evidence="6">
    <location>
        <begin position="16"/>
        <end position="208"/>
    </location>
</feature>
<evidence type="ECO:0000256" key="4">
    <source>
        <dbReference type="PROSITE-ProRule" id="PRU10100"/>
    </source>
</evidence>
<dbReference type="PANTHER" id="PTHR11707">
    <property type="entry name" value="L-ASPARAGINASE"/>
    <property type="match status" value="1"/>
</dbReference>
<dbReference type="InterPro" id="IPR037152">
    <property type="entry name" value="L-asparaginase_N_sf"/>
</dbReference>
<dbReference type="EC" id="3.5.1.1" evidence="8"/>
<keyword evidence="2 8" id="KW-0378">Hydrolase</keyword>
<dbReference type="Gene3D" id="3.40.50.40">
    <property type="match status" value="1"/>
</dbReference>
<gene>
    <name evidence="8" type="ORF">JY651_17870</name>
</gene>
<dbReference type="Gene3D" id="3.40.50.1170">
    <property type="entry name" value="L-asparaginase, N-terminal domain"/>
    <property type="match status" value="1"/>
</dbReference>
<evidence type="ECO:0000259" key="6">
    <source>
        <dbReference type="Pfam" id="PF00710"/>
    </source>
</evidence>
<dbReference type="InterPro" id="IPR027475">
    <property type="entry name" value="Asparaginase/glutaminase_AS2"/>
</dbReference>
<dbReference type="Pfam" id="PF17763">
    <property type="entry name" value="Asparaginase_C"/>
    <property type="match status" value="1"/>
</dbReference>
<evidence type="ECO:0000256" key="3">
    <source>
        <dbReference type="PROSITE-ProRule" id="PRU10099"/>
    </source>
</evidence>
<dbReference type="PROSITE" id="PS00917">
    <property type="entry name" value="ASN_GLN_ASE_2"/>
    <property type="match status" value="1"/>
</dbReference>
<dbReference type="PANTHER" id="PTHR11707:SF28">
    <property type="entry name" value="60 KDA LYSOPHOSPHOLIPASE"/>
    <property type="match status" value="1"/>
</dbReference>
<keyword evidence="9" id="KW-1185">Reference proteome</keyword>
<evidence type="ECO:0000256" key="2">
    <source>
        <dbReference type="ARBA" id="ARBA00022801"/>
    </source>
</evidence>
<dbReference type="EMBL" id="CP071090">
    <property type="protein sequence ID" value="QSQ26680.1"/>
    <property type="molecule type" value="Genomic_DNA"/>
</dbReference>
<feature type="active site" evidence="3">
    <location>
        <position position="25"/>
    </location>
</feature>
<dbReference type="InterPro" id="IPR027474">
    <property type="entry name" value="L-asparaginase_N"/>
</dbReference>
<dbReference type="InterPro" id="IPR040919">
    <property type="entry name" value="Asparaginase_C"/>
</dbReference>
<dbReference type="SMART" id="SM00870">
    <property type="entry name" value="Asparaginase"/>
    <property type="match status" value="1"/>
</dbReference>
<dbReference type="SFLD" id="SFLDS00057">
    <property type="entry name" value="Glutaminase/Asparaginase"/>
    <property type="match status" value="1"/>
</dbReference>
<dbReference type="PRINTS" id="PR00139">
    <property type="entry name" value="ASNGLNASE"/>
</dbReference>
<evidence type="ECO:0000256" key="5">
    <source>
        <dbReference type="RuleBase" id="RU004456"/>
    </source>
</evidence>
<dbReference type="PROSITE" id="PS51732">
    <property type="entry name" value="ASN_GLN_ASE_3"/>
    <property type="match status" value="1"/>
</dbReference>
<dbReference type="GO" id="GO:0004067">
    <property type="term" value="F:asparaginase activity"/>
    <property type="evidence" value="ECO:0007669"/>
    <property type="project" value="UniProtKB-EC"/>
</dbReference>
<name>A0ABX7P867_9BACT</name>
<dbReference type="InterPro" id="IPR004550">
    <property type="entry name" value="AsnASE_II"/>
</dbReference>
<dbReference type="PIRSF" id="PIRSF001220">
    <property type="entry name" value="L-ASNase_gatD"/>
    <property type="match status" value="1"/>
</dbReference>
<evidence type="ECO:0000256" key="1">
    <source>
        <dbReference type="ARBA" id="ARBA00010518"/>
    </source>
</evidence>
<evidence type="ECO:0000259" key="7">
    <source>
        <dbReference type="Pfam" id="PF17763"/>
    </source>
</evidence>
<protein>
    <submittedName>
        <fullName evidence="8">Type II asparaginase</fullName>
        <ecNumber evidence="8">3.5.1.1</ecNumber>
    </submittedName>
</protein>
<dbReference type="InterPro" id="IPR036152">
    <property type="entry name" value="Asp/glu_Ase-like_sf"/>
</dbReference>
<dbReference type="PIRSF" id="PIRSF500176">
    <property type="entry name" value="L_ASNase"/>
    <property type="match status" value="1"/>
</dbReference>
<proteinExistence type="inferred from homology"/>
<dbReference type="InterPro" id="IPR027473">
    <property type="entry name" value="L-asparaginase_C"/>
</dbReference>
<feature type="domain" description="Asparaginase/glutaminase C-terminal" evidence="7">
    <location>
        <begin position="228"/>
        <end position="338"/>
    </location>
</feature>
<sequence>MSAGGGRAPREAGRRRVRLLATGGTIAGRAASGVEPGYRSGEVAVEALIDAVPGLRELAALDGEQVAQVGSQDMDDALWLKLAARVQEVFDSDAADGVVITHGTDTVEETGWFLHLVVKSDRPVVLTGAMRPATALSADGPLNLYNAVAVAADPAARGRGAIVVLNDDLHCARDVTKSSTTDVHTFISPGPGLLGSASYGRVRYFRQPPHPHTTASGFSLDGIRQLPRVDILYAHAGMTADLVRASVSLGARGLVMAGVGNGNMSTAAVRALAEAAREGVVVVRSTRVVSGDVGRNIELDDDALGLVAADQLNPQKARVLLQLCLARGMERDAVQDAFHRY</sequence>
<organism evidence="8 9">
    <name type="scientific">Pyxidicoccus parkwayensis</name>
    <dbReference type="NCBI Taxonomy" id="2813578"/>
    <lineage>
        <taxon>Bacteria</taxon>
        <taxon>Pseudomonadati</taxon>
        <taxon>Myxococcota</taxon>
        <taxon>Myxococcia</taxon>
        <taxon>Myxococcales</taxon>
        <taxon>Cystobacterineae</taxon>
        <taxon>Myxococcaceae</taxon>
        <taxon>Pyxidicoccus</taxon>
    </lineage>
</organism>